<dbReference type="RefSeq" id="WP_136141846.1">
    <property type="nucleotide sequence ID" value="NZ_CP039247.1"/>
</dbReference>
<dbReference type="AlphaFoldDB" id="A0A4P7QI64"/>
<feature type="compositionally biased region" description="Polar residues" evidence="1">
    <location>
        <begin position="26"/>
        <end position="40"/>
    </location>
</feature>
<dbReference type="Proteomes" id="UP000296352">
    <property type="component" value="Chromosome"/>
</dbReference>
<accession>A0A4P7QI64</accession>
<feature type="region of interest" description="Disordered" evidence="1">
    <location>
        <begin position="1"/>
        <end position="41"/>
    </location>
</feature>
<name>A0A4P7QI64_9CORY</name>
<evidence type="ECO:0000313" key="3">
    <source>
        <dbReference type="Proteomes" id="UP000296352"/>
    </source>
</evidence>
<proteinExistence type="predicted"/>
<organism evidence="2 3">
    <name type="scientific">Corynebacterium endometrii</name>
    <dbReference type="NCBI Taxonomy" id="2488819"/>
    <lineage>
        <taxon>Bacteria</taxon>
        <taxon>Bacillati</taxon>
        <taxon>Actinomycetota</taxon>
        <taxon>Actinomycetes</taxon>
        <taxon>Mycobacteriales</taxon>
        <taxon>Corynebacteriaceae</taxon>
        <taxon>Corynebacterium</taxon>
    </lineage>
</organism>
<evidence type="ECO:0000313" key="2">
    <source>
        <dbReference type="EMBL" id="QCB29230.1"/>
    </source>
</evidence>
<keyword evidence="3" id="KW-1185">Reference proteome</keyword>
<protein>
    <submittedName>
        <fullName evidence="2">Uncharacterized protein</fullName>
    </submittedName>
</protein>
<evidence type="ECO:0000256" key="1">
    <source>
        <dbReference type="SAM" id="MobiDB-lite"/>
    </source>
</evidence>
<dbReference type="KEGG" id="cee:CENDO_09880"/>
<dbReference type="EMBL" id="CP039247">
    <property type="protein sequence ID" value="QCB29230.1"/>
    <property type="molecule type" value="Genomic_DNA"/>
</dbReference>
<reference evidence="2 3" key="1">
    <citation type="submission" date="2019-04" db="EMBL/GenBank/DDBJ databases">
        <title>Corynebacterium endometrii sp. nov., isolated from the uterus of a cow with endometritis.</title>
        <authorList>
            <person name="Ballas P."/>
            <person name="Ruckert C."/>
            <person name="Wagener K."/>
            <person name="Drillich M."/>
            <person name="Kaempfer P."/>
            <person name="Busse H.-J."/>
            <person name="Ehling-Schulz M."/>
        </authorList>
    </citation>
    <scope>NUCLEOTIDE SEQUENCE [LARGE SCALE GENOMIC DNA]</scope>
    <source>
        <strain evidence="2 3">LMM-1653</strain>
    </source>
</reference>
<gene>
    <name evidence="2" type="ORF">CENDO_09880</name>
</gene>
<feature type="compositionally biased region" description="Low complexity" evidence="1">
    <location>
        <begin position="10"/>
        <end position="25"/>
    </location>
</feature>
<sequence>MSDSYNWGLPQQPQKAPQQQPQPNQTARTASPTPQPSGNSGLAKKVGIGAVAVVAVAALGVGGFQVYKSTQVGAPNPLGITDEVAEDLVRSEFDDCMLTPELIQAAGIKELKQSEDDDNTCVGYFEGPNGNNNVEVRIRVQQSSSGEAGRSDIEGWKEYSSAPDSQQEELNFVNFVNSLEGEVPDSSGHVNYCRLEGDEREIEGVHLIGPTCDSLAPLANQIMNVVKQDIYNSTDTDFFEIKDKPTYVETQPTTTVDVALPGFYEAYDNAPESGSEVEILERYFEGSTLTVTAPYASTEHAYDVCMDAVYTLGTKTDPDRSGYDLPSIQMIASDGSVSTMLIDFKDYGDHRLSAGDSIDLAYCSTESNDDYVAVFSDENQDEYYRELRYSREGVPNTIAKWSRIQEEESESA</sequence>